<evidence type="ECO:0000256" key="1">
    <source>
        <dbReference type="ARBA" id="ARBA00004651"/>
    </source>
</evidence>
<evidence type="ECO:0000256" key="8">
    <source>
        <dbReference type="SAM" id="Phobius"/>
    </source>
</evidence>
<evidence type="ECO:0000256" key="4">
    <source>
        <dbReference type="ARBA" id="ARBA00022692"/>
    </source>
</evidence>
<dbReference type="PRINTS" id="PR00237">
    <property type="entry name" value="GPCRRHODOPSN"/>
</dbReference>
<proteinExistence type="inferred from homology"/>
<evidence type="ECO:0000256" key="2">
    <source>
        <dbReference type="ARBA" id="ARBA00010663"/>
    </source>
</evidence>
<dbReference type="Gene3D" id="1.20.1070.10">
    <property type="entry name" value="Rhodopsin 7-helix transmembrane proteins"/>
    <property type="match status" value="1"/>
</dbReference>
<dbReference type="PANTHER" id="PTHR24241">
    <property type="entry name" value="NEUROPEPTIDE RECEPTOR-RELATED G-PROTEIN COUPLED RECEPTOR"/>
    <property type="match status" value="1"/>
</dbReference>
<dbReference type="GO" id="GO:0042277">
    <property type="term" value="F:peptide binding"/>
    <property type="evidence" value="ECO:0007669"/>
    <property type="project" value="TreeGrafter"/>
</dbReference>
<keyword evidence="7" id="KW-0675">Receptor</keyword>
<name>A0A8X6QWU7_NEPPI</name>
<comment type="subcellular location">
    <subcellularLocation>
        <location evidence="1">Cell membrane</location>
        <topology evidence="1">Multi-pass membrane protein</topology>
    </subcellularLocation>
</comment>
<evidence type="ECO:0000313" key="11">
    <source>
        <dbReference type="Proteomes" id="UP000887013"/>
    </source>
</evidence>
<accession>A0A8X6QWU7</accession>
<comment type="similarity">
    <text evidence="2">Belongs to the G-protein coupled receptor 1 family.</text>
</comment>
<dbReference type="InterPro" id="IPR017452">
    <property type="entry name" value="GPCR_Rhodpsn_7TM"/>
</dbReference>
<keyword evidence="4 8" id="KW-0812">Transmembrane</keyword>
<feature type="transmembrane region" description="Helical" evidence="8">
    <location>
        <begin position="41"/>
        <end position="68"/>
    </location>
</feature>
<keyword evidence="3" id="KW-1003">Cell membrane</keyword>
<dbReference type="OrthoDB" id="6427490at2759"/>
<dbReference type="EMBL" id="BMAW01035723">
    <property type="protein sequence ID" value="GFU40761.1"/>
    <property type="molecule type" value="Genomic_DNA"/>
</dbReference>
<dbReference type="SUPFAM" id="SSF81321">
    <property type="entry name" value="Family A G protein-coupled receptor-like"/>
    <property type="match status" value="1"/>
</dbReference>
<dbReference type="GO" id="GO:0004930">
    <property type="term" value="F:G protein-coupled receptor activity"/>
    <property type="evidence" value="ECO:0007669"/>
    <property type="project" value="InterPro"/>
</dbReference>
<organism evidence="10 11">
    <name type="scientific">Nephila pilipes</name>
    <name type="common">Giant wood spider</name>
    <name type="synonym">Nephila maculata</name>
    <dbReference type="NCBI Taxonomy" id="299642"/>
    <lineage>
        <taxon>Eukaryota</taxon>
        <taxon>Metazoa</taxon>
        <taxon>Ecdysozoa</taxon>
        <taxon>Arthropoda</taxon>
        <taxon>Chelicerata</taxon>
        <taxon>Arachnida</taxon>
        <taxon>Araneae</taxon>
        <taxon>Araneomorphae</taxon>
        <taxon>Entelegynae</taxon>
        <taxon>Araneoidea</taxon>
        <taxon>Nephilidae</taxon>
        <taxon>Nephila</taxon>
    </lineage>
</organism>
<protein>
    <submittedName>
        <fullName evidence="10">G_PROTEIN_RECEP_F1_2 domain-containing protein</fullName>
    </submittedName>
</protein>
<keyword evidence="11" id="KW-1185">Reference proteome</keyword>
<dbReference type="PANTHER" id="PTHR24241:SF59">
    <property type="entry name" value="ADIPOKINETIC HORMONE RECEPTOR, ISOFORM C"/>
    <property type="match status" value="1"/>
</dbReference>
<gene>
    <name evidence="10" type="primary">AVEN_13582_1</name>
    <name evidence="10" type="ORF">NPIL_398101</name>
</gene>
<keyword evidence="5 8" id="KW-1133">Transmembrane helix</keyword>
<dbReference type="GO" id="GO:0097003">
    <property type="term" value="F:adipokinetic hormone receptor activity"/>
    <property type="evidence" value="ECO:0007669"/>
    <property type="project" value="TreeGrafter"/>
</dbReference>
<dbReference type="AlphaFoldDB" id="A0A8X6QWU7"/>
<sequence length="184" mass="21397">MIWVFFFFIPDRKNTFTERLSRPAFDDARHKILQKAKVKSLMITVVIVLTFVICWTPYYIMMIIFMFLEPDEQFSQDLQSAIFFFGSSTAMFNPLIYGAFHLRTKKKAHSKSTSFYNNSTSSRMDNTLMTTFRRSHPRRSNEEGIGIHTNGNLNVPGARQYRERKSIVTDLSNTSIRAVSRSPV</sequence>
<feature type="domain" description="G-protein coupled receptors family 1 profile" evidence="9">
    <location>
        <begin position="1"/>
        <end position="97"/>
    </location>
</feature>
<dbReference type="Proteomes" id="UP000887013">
    <property type="component" value="Unassembled WGS sequence"/>
</dbReference>
<evidence type="ECO:0000313" key="10">
    <source>
        <dbReference type="EMBL" id="GFU40761.1"/>
    </source>
</evidence>
<evidence type="ECO:0000256" key="6">
    <source>
        <dbReference type="ARBA" id="ARBA00023136"/>
    </source>
</evidence>
<evidence type="ECO:0000256" key="3">
    <source>
        <dbReference type="ARBA" id="ARBA00022475"/>
    </source>
</evidence>
<dbReference type="InterPro" id="IPR000276">
    <property type="entry name" value="GPCR_Rhodpsn"/>
</dbReference>
<evidence type="ECO:0000256" key="5">
    <source>
        <dbReference type="ARBA" id="ARBA00022989"/>
    </source>
</evidence>
<comment type="caution">
    <text evidence="10">The sequence shown here is derived from an EMBL/GenBank/DDBJ whole genome shotgun (WGS) entry which is preliminary data.</text>
</comment>
<evidence type="ECO:0000256" key="7">
    <source>
        <dbReference type="ARBA" id="ARBA00023170"/>
    </source>
</evidence>
<feature type="transmembrane region" description="Helical" evidence="8">
    <location>
        <begin position="80"/>
        <end position="100"/>
    </location>
</feature>
<dbReference type="Pfam" id="PF00001">
    <property type="entry name" value="7tm_1"/>
    <property type="match status" value="1"/>
</dbReference>
<dbReference type="PROSITE" id="PS50262">
    <property type="entry name" value="G_PROTEIN_RECEP_F1_2"/>
    <property type="match status" value="1"/>
</dbReference>
<dbReference type="GO" id="GO:0005886">
    <property type="term" value="C:plasma membrane"/>
    <property type="evidence" value="ECO:0007669"/>
    <property type="project" value="UniProtKB-SubCell"/>
</dbReference>
<evidence type="ECO:0000259" key="9">
    <source>
        <dbReference type="PROSITE" id="PS50262"/>
    </source>
</evidence>
<dbReference type="GO" id="GO:0032870">
    <property type="term" value="P:cellular response to hormone stimulus"/>
    <property type="evidence" value="ECO:0007669"/>
    <property type="project" value="TreeGrafter"/>
</dbReference>
<keyword evidence="6 8" id="KW-0472">Membrane</keyword>
<reference evidence="10" key="1">
    <citation type="submission" date="2020-08" db="EMBL/GenBank/DDBJ databases">
        <title>Multicomponent nature underlies the extraordinary mechanical properties of spider dragline silk.</title>
        <authorList>
            <person name="Kono N."/>
            <person name="Nakamura H."/>
            <person name="Mori M."/>
            <person name="Yoshida Y."/>
            <person name="Ohtoshi R."/>
            <person name="Malay A.D."/>
            <person name="Moran D.A.P."/>
            <person name="Tomita M."/>
            <person name="Numata K."/>
            <person name="Arakawa K."/>
        </authorList>
    </citation>
    <scope>NUCLEOTIDE SEQUENCE</scope>
</reference>